<feature type="chain" id="PRO_5014367497" evidence="1">
    <location>
        <begin position="17"/>
        <end position="175"/>
    </location>
</feature>
<dbReference type="AlphaFoldDB" id="A0A2J6R711"/>
<gene>
    <name evidence="2" type="ORF">L207DRAFT_588905</name>
</gene>
<dbReference type="EMBL" id="KZ613954">
    <property type="protein sequence ID" value="PMD34306.1"/>
    <property type="molecule type" value="Genomic_DNA"/>
</dbReference>
<keyword evidence="1" id="KW-0732">Signal</keyword>
<evidence type="ECO:0000313" key="3">
    <source>
        <dbReference type="Proteomes" id="UP000235786"/>
    </source>
</evidence>
<organism evidence="2 3">
    <name type="scientific">Hyaloscypha variabilis (strain UAMH 11265 / GT02V1 / F)</name>
    <name type="common">Meliniomyces variabilis</name>
    <dbReference type="NCBI Taxonomy" id="1149755"/>
    <lineage>
        <taxon>Eukaryota</taxon>
        <taxon>Fungi</taxon>
        <taxon>Dikarya</taxon>
        <taxon>Ascomycota</taxon>
        <taxon>Pezizomycotina</taxon>
        <taxon>Leotiomycetes</taxon>
        <taxon>Helotiales</taxon>
        <taxon>Hyaloscyphaceae</taxon>
        <taxon>Hyaloscypha</taxon>
        <taxon>Hyaloscypha variabilis</taxon>
    </lineage>
</organism>
<evidence type="ECO:0000256" key="1">
    <source>
        <dbReference type="SAM" id="SignalP"/>
    </source>
</evidence>
<name>A0A2J6R711_HYAVF</name>
<feature type="signal peptide" evidence="1">
    <location>
        <begin position="1"/>
        <end position="16"/>
    </location>
</feature>
<keyword evidence="3" id="KW-1185">Reference proteome</keyword>
<reference evidence="2 3" key="1">
    <citation type="submission" date="2016-04" db="EMBL/GenBank/DDBJ databases">
        <title>A degradative enzymes factory behind the ericoid mycorrhizal symbiosis.</title>
        <authorList>
            <consortium name="DOE Joint Genome Institute"/>
            <person name="Martino E."/>
            <person name="Morin E."/>
            <person name="Grelet G."/>
            <person name="Kuo A."/>
            <person name="Kohler A."/>
            <person name="Daghino S."/>
            <person name="Barry K."/>
            <person name="Choi C."/>
            <person name="Cichocki N."/>
            <person name="Clum A."/>
            <person name="Copeland A."/>
            <person name="Hainaut M."/>
            <person name="Haridas S."/>
            <person name="Labutti K."/>
            <person name="Lindquist E."/>
            <person name="Lipzen A."/>
            <person name="Khouja H.-R."/>
            <person name="Murat C."/>
            <person name="Ohm R."/>
            <person name="Olson A."/>
            <person name="Spatafora J."/>
            <person name="Veneault-Fourrey C."/>
            <person name="Henrissat B."/>
            <person name="Grigoriev I."/>
            <person name="Martin F."/>
            <person name="Perotto S."/>
        </authorList>
    </citation>
    <scope>NUCLEOTIDE SEQUENCE [LARGE SCALE GENOMIC DNA]</scope>
    <source>
        <strain evidence="2 3">F</strain>
    </source>
</reference>
<evidence type="ECO:0000313" key="2">
    <source>
        <dbReference type="EMBL" id="PMD34306.1"/>
    </source>
</evidence>
<dbReference type="OrthoDB" id="10308338at2759"/>
<protein>
    <submittedName>
        <fullName evidence="2">Uncharacterized protein</fullName>
    </submittedName>
</protein>
<proteinExistence type="predicted"/>
<dbReference type="Proteomes" id="UP000235786">
    <property type="component" value="Unassembled WGS sequence"/>
</dbReference>
<accession>A0A2J6R711</accession>
<sequence>MKSFSLIIVSATVALATPTLYNAKGDPLSVQLTFNKRGGGTWIQDINTNKQQYIIHGGPEVVSLDPWEDFDNIWCGLAAEPKVANPSDPKTSLNMHLSGDETIFDPYTGSTEYPTIGMIECCIGPCPSCAQDPTHWCTAGQNSSRFSTKYTDLCPLHVTLQRIFATRCYRVRDKQ</sequence>